<dbReference type="PANTHER" id="PTHR43534">
    <property type="entry name" value="MIND SUPERFAMILY P-LOOP ATPASE CONTAINING AN INSERTED FERREDOXIN DOMAIN"/>
    <property type="match status" value="1"/>
</dbReference>
<keyword evidence="2" id="KW-0547">Nucleotide-binding</keyword>
<organism evidence="2 3">
    <name type="scientific">Clostridium frigoris</name>
    <dbReference type="NCBI Taxonomy" id="205327"/>
    <lineage>
        <taxon>Bacteria</taxon>
        <taxon>Bacillati</taxon>
        <taxon>Bacillota</taxon>
        <taxon>Clostridia</taxon>
        <taxon>Eubacteriales</taxon>
        <taxon>Clostridiaceae</taxon>
        <taxon>Clostridium</taxon>
    </lineage>
</organism>
<keyword evidence="3" id="KW-1185">Reference proteome</keyword>
<sequence>MELVVLSGKGGTGKTTIAVALSELANDPIKVDCDVDAPNFYLFYKGEDLKKEDFYGGKKAIIDKDLCTECGLCEKYCKFDAIKNNQVNIYKCEGCGACTIVCTENAVKLTNEKSADVFMTKDSKGILSRAEMEVGSEGSGKLITILRKNSEEFKKKESEIEDSKSSLVQKFKGIFNKQTKLTIVDSSPGIGCSVMASVTGCDIALIVTEPTKSGMEDFMRVMTLCKHFEVCTLVCINKYDINEEIAKQIETLCSQESFKVVGKIPYDDVVMQSINELKPITCYKDSIAEKAIEDMWSNIKEFL</sequence>
<dbReference type="InterPro" id="IPR017896">
    <property type="entry name" value="4Fe4S_Fe-S-bd"/>
</dbReference>
<dbReference type="CDD" id="cd03110">
    <property type="entry name" value="SIMIBI_bact_arch"/>
    <property type="match status" value="1"/>
</dbReference>
<gene>
    <name evidence="2" type="ORF">KPL37_13275</name>
</gene>
<dbReference type="Pfam" id="PF01656">
    <property type="entry name" value="CbiA"/>
    <property type="match status" value="1"/>
</dbReference>
<evidence type="ECO:0000313" key="2">
    <source>
        <dbReference type="EMBL" id="MBU3160716.1"/>
    </source>
</evidence>
<protein>
    <submittedName>
        <fullName evidence="2">ATP-binding protein</fullName>
    </submittedName>
</protein>
<evidence type="ECO:0000259" key="1">
    <source>
        <dbReference type="PROSITE" id="PS51379"/>
    </source>
</evidence>
<comment type="caution">
    <text evidence="2">The sequence shown here is derived from an EMBL/GenBank/DDBJ whole genome shotgun (WGS) entry which is preliminary data.</text>
</comment>
<name>A0ABS6BUW2_9CLOT</name>
<feature type="domain" description="4Fe-4S ferredoxin-type" evidence="1">
    <location>
        <begin position="91"/>
        <end position="112"/>
    </location>
</feature>
<dbReference type="Proteomes" id="UP000776252">
    <property type="component" value="Unassembled WGS sequence"/>
</dbReference>
<dbReference type="RefSeq" id="WP_216150121.1">
    <property type="nucleotide sequence ID" value="NZ_JAHLDV010000034.1"/>
</dbReference>
<dbReference type="PANTHER" id="PTHR43534:SF1">
    <property type="entry name" value="4FE-4S CLUSTER CONTAINING PARA FAMILY ATPASE PROTEIN"/>
    <property type="match status" value="1"/>
</dbReference>
<dbReference type="EMBL" id="JAHLDV010000034">
    <property type="protein sequence ID" value="MBU3160716.1"/>
    <property type="molecule type" value="Genomic_DNA"/>
</dbReference>
<dbReference type="GO" id="GO:0005524">
    <property type="term" value="F:ATP binding"/>
    <property type="evidence" value="ECO:0007669"/>
    <property type="project" value="UniProtKB-KW"/>
</dbReference>
<reference evidence="2 3" key="1">
    <citation type="submission" date="2021-06" db="EMBL/GenBank/DDBJ databases">
        <title>Clostridia strains as spoilage organisms.</title>
        <authorList>
            <person name="Wambui J."/>
            <person name="Stephan R."/>
            <person name="Stevens M.J.A."/>
        </authorList>
    </citation>
    <scope>NUCLEOTIDE SEQUENCE [LARGE SCALE GENOMIC DNA]</scope>
    <source>
        <strain evidence="2 3">DSM 14204</strain>
    </source>
</reference>
<dbReference type="InterPro" id="IPR002586">
    <property type="entry name" value="CobQ/CobB/MinD/ParA_Nub-bd_dom"/>
</dbReference>
<accession>A0ABS6BUW2</accession>
<keyword evidence="2" id="KW-0067">ATP-binding</keyword>
<proteinExistence type="predicted"/>
<evidence type="ECO:0000313" key="3">
    <source>
        <dbReference type="Proteomes" id="UP000776252"/>
    </source>
</evidence>
<feature type="domain" description="4Fe-4S ferredoxin-type" evidence="1">
    <location>
        <begin position="58"/>
        <end position="87"/>
    </location>
</feature>
<dbReference type="Pfam" id="PF00037">
    <property type="entry name" value="Fer4"/>
    <property type="match status" value="1"/>
</dbReference>
<dbReference type="PROSITE" id="PS51379">
    <property type="entry name" value="4FE4S_FER_2"/>
    <property type="match status" value="2"/>
</dbReference>